<keyword evidence="1" id="KW-0805">Transcription regulation</keyword>
<evidence type="ECO:0000313" key="6">
    <source>
        <dbReference type="EMBL" id="MBC8769383.1"/>
    </source>
</evidence>
<keyword evidence="2" id="KW-0238">DNA-binding</keyword>
<keyword evidence="3" id="KW-0804">Transcription</keyword>
<dbReference type="InterPro" id="IPR018062">
    <property type="entry name" value="HTH_AraC-typ_CS"/>
</dbReference>
<feature type="transmembrane region" description="Helical" evidence="4">
    <location>
        <begin position="111"/>
        <end position="135"/>
    </location>
</feature>
<dbReference type="InterPro" id="IPR018060">
    <property type="entry name" value="HTH_AraC"/>
</dbReference>
<evidence type="ECO:0000256" key="1">
    <source>
        <dbReference type="ARBA" id="ARBA00023015"/>
    </source>
</evidence>
<name>A0ABR7QQB3_9FLAO</name>
<dbReference type="PANTHER" id="PTHR43280">
    <property type="entry name" value="ARAC-FAMILY TRANSCRIPTIONAL REGULATOR"/>
    <property type="match status" value="1"/>
</dbReference>
<organism evidence="6 7">
    <name type="scientific">Arenibacter arenosicollis</name>
    <dbReference type="NCBI Taxonomy" id="2762274"/>
    <lineage>
        <taxon>Bacteria</taxon>
        <taxon>Pseudomonadati</taxon>
        <taxon>Bacteroidota</taxon>
        <taxon>Flavobacteriia</taxon>
        <taxon>Flavobacteriales</taxon>
        <taxon>Flavobacteriaceae</taxon>
        <taxon>Arenibacter</taxon>
    </lineage>
</organism>
<dbReference type="InterPro" id="IPR009057">
    <property type="entry name" value="Homeodomain-like_sf"/>
</dbReference>
<feature type="transmembrane region" description="Helical" evidence="4">
    <location>
        <begin position="67"/>
        <end position="87"/>
    </location>
</feature>
<sequence length="326" mass="38209">MDQTSLGYKRLSLFMFPTLFLYFKRVIKDAPRWNINDLIHYIVPILFFTTVQSLEAFGYLLPEVISLFYIFYFLLILFYLLLSIRLYQISFLSKHSSGNQILNMDHYAKKWILFLLIINVILCFRVLVIVCMDLYHGTLSGFENGMWLWATIIIAIFVKLLISPEILFGSSVLQKRVDISRGHGKKTIALNVWKLDQTTKFNNKQDELLSAKVQGSLIEKIQTIEEVVFDKKLFGNSNFDLQMLAREIKVPKSHLTFIFKYHCQLFFPEFKKMLQIREAENLIDQGYLKDNTIESLSVTVGFSSYNPFYVSFKKHTGFSPQNYIKQ</sequence>
<gene>
    <name evidence="6" type="ORF">H4O18_15405</name>
</gene>
<dbReference type="PROSITE" id="PS01124">
    <property type="entry name" value="HTH_ARAC_FAMILY_2"/>
    <property type="match status" value="1"/>
</dbReference>
<evidence type="ECO:0000313" key="7">
    <source>
        <dbReference type="Proteomes" id="UP000618952"/>
    </source>
</evidence>
<feature type="domain" description="HTH araC/xylS-type" evidence="5">
    <location>
        <begin position="219"/>
        <end position="326"/>
    </location>
</feature>
<feature type="transmembrane region" description="Helical" evidence="4">
    <location>
        <begin position="147"/>
        <end position="168"/>
    </location>
</feature>
<evidence type="ECO:0000256" key="4">
    <source>
        <dbReference type="SAM" id="Phobius"/>
    </source>
</evidence>
<dbReference type="RefSeq" id="WP_187586154.1">
    <property type="nucleotide sequence ID" value="NZ_JACLHY010000017.1"/>
</dbReference>
<accession>A0ABR7QQB3</accession>
<dbReference type="PROSITE" id="PS00041">
    <property type="entry name" value="HTH_ARAC_FAMILY_1"/>
    <property type="match status" value="1"/>
</dbReference>
<dbReference type="SUPFAM" id="SSF46689">
    <property type="entry name" value="Homeodomain-like"/>
    <property type="match status" value="1"/>
</dbReference>
<dbReference type="PANTHER" id="PTHR43280:SF29">
    <property type="entry name" value="ARAC-FAMILY TRANSCRIPTIONAL REGULATOR"/>
    <property type="match status" value="1"/>
</dbReference>
<keyword evidence="4" id="KW-0472">Membrane</keyword>
<feature type="transmembrane region" description="Helical" evidence="4">
    <location>
        <begin position="38"/>
        <end position="61"/>
    </location>
</feature>
<keyword evidence="4" id="KW-1133">Transmembrane helix</keyword>
<evidence type="ECO:0000259" key="5">
    <source>
        <dbReference type="PROSITE" id="PS01124"/>
    </source>
</evidence>
<dbReference type="SMART" id="SM00342">
    <property type="entry name" value="HTH_ARAC"/>
    <property type="match status" value="1"/>
</dbReference>
<protein>
    <submittedName>
        <fullName evidence="6">Helix-turn-helix transcriptional regulator</fullName>
    </submittedName>
</protein>
<dbReference type="Pfam" id="PF12833">
    <property type="entry name" value="HTH_18"/>
    <property type="match status" value="1"/>
</dbReference>
<dbReference type="Gene3D" id="1.10.10.60">
    <property type="entry name" value="Homeodomain-like"/>
    <property type="match status" value="1"/>
</dbReference>
<keyword evidence="7" id="KW-1185">Reference proteome</keyword>
<reference evidence="6 7" key="1">
    <citation type="submission" date="2020-08" db="EMBL/GenBank/DDBJ databases">
        <title>Arenibacter gaetbuli sp. nov., isolated from a sand dune.</title>
        <authorList>
            <person name="Park S."/>
            <person name="Yoon J.-H."/>
        </authorList>
    </citation>
    <scope>NUCLEOTIDE SEQUENCE [LARGE SCALE GENOMIC DNA]</scope>
    <source>
        <strain evidence="6 7">BSSL-BM3</strain>
    </source>
</reference>
<dbReference type="Proteomes" id="UP000618952">
    <property type="component" value="Unassembled WGS sequence"/>
</dbReference>
<proteinExistence type="predicted"/>
<keyword evidence="4" id="KW-0812">Transmembrane</keyword>
<evidence type="ECO:0000256" key="3">
    <source>
        <dbReference type="ARBA" id="ARBA00023163"/>
    </source>
</evidence>
<comment type="caution">
    <text evidence="6">The sequence shown here is derived from an EMBL/GenBank/DDBJ whole genome shotgun (WGS) entry which is preliminary data.</text>
</comment>
<dbReference type="EMBL" id="JACLHY010000017">
    <property type="protein sequence ID" value="MBC8769383.1"/>
    <property type="molecule type" value="Genomic_DNA"/>
</dbReference>
<evidence type="ECO:0000256" key="2">
    <source>
        <dbReference type="ARBA" id="ARBA00023125"/>
    </source>
</evidence>